<evidence type="ECO:0000313" key="2">
    <source>
        <dbReference type="EMBL" id="GBM30888.1"/>
    </source>
</evidence>
<feature type="compositionally biased region" description="Basic and acidic residues" evidence="1">
    <location>
        <begin position="9"/>
        <end position="41"/>
    </location>
</feature>
<accession>A0A4Y2ERU9</accession>
<proteinExistence type="predicted"/>
<feature type="compositionally biased region" description="Polar residues" evidence="1">
    <location>
        <begin position="137"/>
        <end position="146"/>
    </location>
</feature>
<comment type="caution">
    <text evidence="2">The sequence shown here is derived from an EMBL/GenBank/DDBJ whole genome shotgun (WGS) entry which is preliminary data.</text>
</comment>
<dbReference type="AlphaFoldDB" id="A0A4Y2ERU9"/>
<feature type="region of interest" description="Disordered" evidence="1">
    <location>
        <begin position="1"/>
        <end position="41"/>
    </location>
</feature>
<feature type="region of interest" description="Disordered" evidence="1">
    <location>
        <begin position="83"/>
        <end position="146"/>
    </location>
</feature>
<name>A0A4Y2ERU9_ARAVE</name>
<reference evidence="2 3" key="1">
    <citation type="journal article" date="2019" name="Sci. Rep.">
        <title>Orb-weaving spider Araneus ventricosus genome elucidates the spidroin gene catalogue.</title>
        <authorList>
            <person name="Kono N."/>
            <person name="Nakamura H."/>
            <person name="Ohtoshi R."/>
            <person name="Moran D.A.P."/>
            <person name="Shinohara A."/>
            <person name="Yoshida Y."/>
            <person name="Fujiwara M."/>
            <person name="Mori M."/>
            <person name="Tomita M."/>
            <person name="Arakawa K."/>
        </authorList>
    </citation>
    <scope>NUCLEOTIDE SEQUENCE [LARGE SCALE GENOMIC DNA]</scope>
</reference>
<dbReference type="EMBL" id="BGPR01093416">
    <property type="protein sequence ID" value="GBM30888.1"/>
    <property type="molecule type" value="Genomic_DNA"/>
</dbReference>
<dbReference type="Proteomes" id="UP000499080">
    <property type="component" value="Unassembled WGS sequence"/>
</dbReference>
<protein>
    <submittedName>
        <fullName evidence="2">Uncharacterized protein</fullName>
    </submittedName>
</protein>
<feature type="non-terminal residue" evidence="2">
    <location>
        <position position="1"/>
    </location>
</feature>
<organism evidence="2 3">
    <name type="scientific">Araneus ventricosus</name>
    <name type="common">Orbweaver spider</name>
    <name type="synonym">Epeira ventricosa</name>
    <dbReference type="NCBI Taxonomy" id="182803"/>
    <lineage>
        <taxon>Eukaryota</taxon>
        <taxon>Metazoa</taxon>
        <taxon>Ecdysozoa</taxon>
        <taxon>Arthropoda</taxon>
        <taxon>Chelicerata</taxon>
        <taxon>Arachnida</taxon>
        <taxon>Araneae</taxon>
        <taxon>Araneomorphae</taxon>
        <taxon>Entelegynae</taxon>
        <taxon>Araneoidea</taxon>
        <taxon>Araneidae</taxon>
        <taxon>Araneus</taxon>
    </lineage>
</organism>
<evidence type="ECO:0000313" key="3">
    <source>
        <dbReference type="Proteomes" id="UP000499080"/>
    </source>
</evidence>
<keyword evidence="3" id="KW-1185">Reference proteome</keyword>
<evidence type="ECO:0000256" key="1">
    <source>
        <dbReference type="SAM" id="MobiDB-lite"/>
    </source>
</evidence>
<sequence length="146" mass="16815">GRNLQINKAEYKSPTDFEVEYDPKKENDHSQETTESHLRSRSDRLILVSTTNNTSGKGRRLAITYDLTWNRLPYMADLHWDRLSRQEPSGPRSRDLTTKSGPRNFMFRPDTWLISDGIGSGTRESVVQRTRPDSKPVTVNNIPRPT</sequence>
<gene>
    <name evidence="2" type="ORF">AVEN_183584_1</name>
</gene>